<dbReference type="GO" id="GO:0004803">
    <property type="term" value="F:transposase activity"/>
    <property type="evidence" value="ECO:0007669"/>
    <property type="project" value="InterPro"/>
</dbReference>
<dbReference type="GO" id="GO:0006313">
    <property type="term" value="P:DNA transposition"/>
    <property type="evidence" value="ECO:0007669"/>
    <property type="project" value="InterPro"/>
</dbReference>
<dbReference type="Pfam" id="PF02371">
    <property type="entry name" value="Transposase_20"/>
    <property type="match status" value="1"/>
</dbReference>
<proteinExistence type="predicted"/>
<dbReference type="InterPro" id="IPR047650">
    <property type="entry name" value="Transpos_IS110"/>
</dbReference>
<reference evidence="2" key="1">
    <citation type="submission" date="2021-08" db="EMBL/GenBank/DDBJ databases">
        <title>Whole genome sequencing of non-tuberculosis mycobacteria type-strains.</title>
        <authorList>
            <person name="Igarashi Y."/>
            <person name="Osugi A."/>
            <person name="Mitarai S."/>
        </authorList>
    </citation>
    <scope>NUCLEOTIDE SEQUENCE</scope>
    <source>
        <strain evidence="2">JCM 30995</strain>
    </source>
</reference>
<sequence>MREQLAGLHKLHLIAACADLATSGIARTPAEAVTVAVKSLAQRCRQLDAETKALDIQIEALTAQACPPLRQVYGVGPDTAATLLVALGDNPERIGSDAAFAKLCGVSPIEASSGKTVRHRLNRGGNRDANRALHIICVVRLRRHQSTRDYLARRISEGRTKPEIMCCIKRYIAREIYHAVLPTRQEIPTQTIATT</sequence>
<feature type="domain" description="Transposase IS116/IS110/IS902 C-terminal" evidence="1">
    <location>
        <begin position="69"/>
        <end position="150"/>
    </location>
</feature>
<organism evidence="2 3">
    <name type="scientific">Mycolicibacter heraklionensis</name>
    <dbReference type="NCBI Taxonomy" id="512402"/>
    <lineage>
        <taxon>Bacteria</taxon>
        <taxon>Bacillati</taxon>
        <taxon>Actinomycetota</taxon>
        <taxon>Actinomycetes</taxon>
        <taxon>Mycobacteriales</taxon>
        <taxon>Mycobacteriaceae</taxon>
        <taxon>Mycolicibacter</taxon>
    </lineage>
</organism>
<evidence type="ECO:0000313" key="3">
    <source>
        <dbReference type="Proteomes" id="UP000825008"/>
    </source>
</evidence>
<dbReference type="GO" id="GO:0003677">
    <property type="term" value="F:DNA binding"/>
    <property type="evidence" value="ECO:0007669"/>
    <property type="project" value="InterPro"/>
</dbReference>
<dbReference type="PANTHER" id="PTHR33055">
    <property type="entry name" value="TRANSPOSASE FOR INSERTION SEQUENCE ELEMENT IS1111A"/>
    <property type="match status" value="1"/>
</dbReference>
<dbReference type="KEGG" id="mher:K3U94_00615"/>
<evidence type="ECO:0000259" key="1">
    <source>
        <dbReference type="Pfam" id="PF02371"/>
    </source>
</evidence>
<dbReference type="AlphaFoldDB" id="A0A9X7WI99"/>
<accession>A0A9X7WI99</accession>
<dbReference type="Proteomes" id="UP000825008">
    <property type="component" value="Chromosome"/>
</dbReference>
<dbReference type="RefSeq" id="WP_220695273.1">
    <property type="nucleotide sequence ID" value="NZ_CP080997.1"/>
</dbReference>
<gene>
    <name evidence="2" type="ORF">K3U94_00615</name>
</gene>
<dbReference type="InterPro" id="IPR003346">
    <property type="entry name" value="Transposase_20"/>
</dbReference>
<evidence type="ECO:0000313" key="2">
    <source>
        <dbReference type="EMBL" id="QZA07904.1"/>
    </source>
</evidence>
<dbReference type="EMBL" id="CP080997">
    <property type="protein sequence ID" value="QZA07904.1"/>
    <property type="molecule type" value="Genomic_DNA"/>
</dbReference>
<dbReference type="PANTHER" id="PTHR33055:SF16">
    <property type="entry name" value="TRANSPOSASE FOR INSERTION SEQUENCE ELEMENT IS1547"/>
    <property type="match status" value="1"/>
</dbReference>
<protein>
    <submittedName>
        <fullName evidence="2">Transposase</fullName>
    </submittedName>
</protein>
<name>A0A9X7WI99_9MYCO</name>